<protein>
    <submittedName>
        <fullName evidence="7">Uncharacterized protein</fullName>
    </submittedName>
</protein>
<dbReference type="GO" id="GO:0016020">
    <property type="term" value="C:membrane"/>
    <property type="evidence" value="ECO:0007669"/>
    <property type="project" value="UniProtKB-SubCell"/>
</dbReference>
<feature type="transmembrane region" description="Helical" evidence="6">
    <location>
        <begin position="121"/>
        <end position="149"/>
    </location>
</feature>
<evidence type="ECO:0000256" key="3">
    <source>
        <dbReference type="ARBA" id="ARBA00022692"/>
    </source>
</evidence>
<proteinExistence type="inferred from homology"/>
<evidence type="ECO:0000256" key="4">
    <source>
        <dbReference type="ARBA" id="ARBA00022989"/>
    </source>
</evidence>
<dbReference type="AlphaFoldDB" id="A0A9Q0BT43"/>
<keyword evidence="8" id="KW-1185">Reference proteome</keyword>
<gene>
    <name evidence="7" type="ORF">M5D96_005095</name>
</gene>
<keyword evidence="3 6" id="KW-0812">Transmembrane</keyword>
<feature type="transmembrane region" description="Helical" evidence="6">
    <location>
        <begin position="198"/>
        <end position="225"/>
    </location>
</feature>
<dbReference type="Pfam" id="PF02077">
    <property type="entry name" value="SURF4"/>
    <property type="match status" value="1"/>
</dbReference>
<name>A0A9Q0BT43_9MUSC</name>
<comment type="caution">
    <text evidence="7">The sequence shown here is derived from an EMBL/GenBank/DDBJ whole genome shotgun (WGS) entry which is preliminary data.</text>
</comment>
<keyword evidence="5 6" id="KW-0472">Membrane</keyword>
<dbReference type="EMBL" id="JAMKOV010000002">
    <property type="protein sequence ID" value="KAI8043757.1"/>
    <property type="molecule type" value="Genomic_DNA"/>
</dbReference>
<organism evidence="7 8">
    <name type="scientific">Drosophila gunungcola</name>
    <name type="common">fruit fly</name>
    <dbReference type="NCBI Taxonomy" id="103775"/>
    <lineage>
        <taxon>Eukaryota</taxon>
        <taxon>Metazoa</taxon>
        <taxon>Ecdysozoa</taxon>
        <taxon>Arthropoda</taxon>
        <taxon>Hexapoda</taxon>
        <taxon>Insecta</taxon>
        <taxon>Pterygota</taxon>
        <taxon>Neoptera</taxon>
        <taxon>Endopterygota</taxon>
        <taxon>Diptera</taxon>
        <taxon>Brachycera</taxon>
        <taxon>Muscomorpha</taxon>
        <taxon>Ephydroidea</taxon>
        <taxon>Drosophilidae</taxon>
        <taxon>Drosophila</taxon>
        <taxon>Sophophora</taxon>
    </lineage>
</organism>
<evidence type="ECO:0000256" key="2">
    <source>
        <dbReference type="ARBA" id="ARBA00006945"/>
    </source>
</evidence>
<sequence length="298" mass="34603">MYICDLRQRKVDVSKFQPLSEQIMVTKIIKGLRREIRPCVLKVMPYFVMSYYFMEVLYSLVNGHLVGRERAIVMDVNDVFGYIYTIFDVLLTMVAICLILGTRKETSGVTLLLIGRVIHRLFFSIWTVFFYFLFNDSLDVGCLLMLIAAKMRMRDQKEWPHMDKSNYELLLLGGRICLSSLFIMWLDESVETEFFSIVSVVLLSLISLGFHCKLFAYLTVISLLYHDVFSNHWSMLFGWNDKLLSIQYFSLLLCKIGGFLMLSELGGGKWSIDGFRNSKGEKRDKKGNYRIVKGQLPT</sequence>
<reference evidence="7" key="1">
    <citation type="journal article" date="2023" name="Genome Biol. Evol.">
        <title>Long-read-based Genome Assembly of Drosophila gunungcola Reveals Fewer Chemosensory Genes in Flower-breeding Species.</title>
        <authorList>
            <person name="Negi A."/>
            <person name="Liao B.Y."/>
            <person name="Yeh S.D."/>
        </authorList>
    </citation>
    <scope>NUCLEOTIDE SEQUENCE</scope>
    <source>
        <strain evidence="7">Sukarami</strain>
    </source>
</reference>
<accession>A0A9Q0BT43</accession>
<evidence type="ECO:0000256" key="1">
    <source>
        <dbReference type="ARBA" id="ARBA00004141"/>
    </source>
</evidence>
<comment type="similarity">
    <text evidence="2">Belongs to the SURF4 family.</text>
</comment>
<evidence type="ECO:0000313" key="8">
    <source>
        <dbReference type="Proteomes" id="UP001059596"/>
    </source>
</evidence>
<dbReference type="OrthoDB" id="7867214at2759"/>
<feature type="transmembrane region" description="Helical" evidence="6">
    <location>
        <begin position="43"/>
        <end position="61"/>
    </location>
</feature>
<feature type="transmembrane region" description="Helical" evidence="6">
    <location>
        <begin position="245"/>
        <end position="262"/>
    </location>
</feature>
<feature type="transmembrane region" description="Helical" evidence="6">
    <location>
        <begin position="81"/>
        <end position="100"/>
    </location>
</feature>
<evidence type="ECO:0000256" key="6">
    <source>
        <dbReference type="SAM" id="Phobius"/>
    </source>
</evidence>
<dbReference type="InterPro" id="IPR002995">
    <property type="entry name" value="Surf4"/>
</dbReference>
<dbReference type="Proteomes" id="UP001059596">
    <property type="component" value="Unassembled WGS sequence"/>
</dbReference>
<keyword evidence="4 6" id="KW-1133">Transmembrane helix</keyword>
<evidence type="ECO:0000313" key="7">
    <source>
        <dbReference type="EMBL" id="KAI8043757.1"/>
    </source>
</evidence>
<evidence type="ECO:0000256" key="5">
    <source>
        <dbReference type="ARBA" id="ARBA00023136"/>
    </source>
</evidence>
<feature type="transmembrane region" description="Helical" evidence="6">
    <location>
        <begin position="169"/>
        <end position="186"/>
    </location>
</feature>
<comment type="subcellular location">
    <subcellularLocation>
        <location evidence="1">Membrane</location>
        <topology evidence="1">Multi-pass membrane protein</topology>
    </subcellularLocation>
</comment>